<dbReference type="Proteomes" id="UP000467840">
    <property type="component" value="Chromosome 3"/>
</dbReference>
<evidence type="ECO:0000313" key="6">
    <source>
        <dbReference type="EMBL" id="KAF2286290.1"/>
    </source>
</evidence>
<name>A0A6A6KBJ6_HEVBR</name>
<keyword evidence="4" id="KW-0809">Transit peptide</keyword>
<evidence type="ECO:0000256" key="4">
    <source>
        <dbReference type="ARBA" id="ARBA00022946"/>
    </source>
</evidence>
<organism evidence="6 7">
    <name type="scientific">Hevea brasiliensis</name>
    <name type="common">Para rubber tree</name>
    <name type="synonym">Siphonia brasiliensis</name>
    <dbReference type="NCBI Taxonomy" id="3981"/>
    <lineage>
        <taxon>Eukaryota</taxon>
        <taxon>Viridiplantae</taxon>
        <taxon>Streptophyta</taxon>
        <taxon>Embryophyta</taxon>
        <taxon>Tracheophyta</taxon>
        <taxon>Spermatophyta</taxon>
        <taxon>Magnoliopsida</taxon>
        <taxon>eudicotyledons</taxon>
        <taxon>Gunneridae</taxon>
        <taxon>Pentapetalae</taxon>
        <taxon>rosids</taxon>
        <taxon>fabids</taxon>
        <taxon>Malpighiales</taxon>
        <taxon>Euphorbiaceae</taxon>
        <taxon>Crotonoideae</taxon>
        <taxon>Micrandreae</taxon>
        <taxon>Hevea</taxon>
    </lineage>
</organism>
<accession>A0A6A6KBJ6</accession>
<evidence type="ECO:0000256" key="2">
    <source>
        <dbReference type="ARBA" id="ARBA00005845"/>
    </source>
</evidence>
<dbReference type="InterPro" id="IPR039633">
    <property type="entry name" value="PAP"/>
</dbReference>
<dbReference type="GO" id="GO:0009536">
    <property type="term" value="C:plastid"/>
    <property type="evidence" value="ECO:0007669"/>
    <property type="project" value="UniProtKB-SubCell"/>
</dbReference>
<evidence type="ECO:0000256" key="1">
    <source>
        <dbReference type="ARBA" id="ARBA00004474"/>
    </source>
</evidence>
<proteinExistence type="inferred from homology"/>
<evidence type="ECO:0000259" key="5">
    <source>
        <dbReference type="Pfam" id="PF04755"/>
    </source>
</evidence>
<gene>
    <name evidence="6" type="ORF">GH714_013309</name>
</gene>
<evidence type="ECO:0000313" key="7">
    <source>
        <dbReference type="Proteomes" id="UP000467840"/>
    </source>
</evidence>
<dbReference type="InterPro" id="IPR006843">
    <property type="entry name" value="PAP/fibrillin_dom"/>
</dbReference>
<sequence length="251" mass="28096">MAAAAIENGKRIIFQFDRAAFSFNFLPFKVPYPVPFRILGDEAKGWLDTTYLSPSGNLRISRGNKTYSNVSIVQGTTFVLQKKTEPRQRLLAAISTGTQVRETETDSWLENAANGLMGKQNGQLKFVVDILLGLRFSMTGTYESLYLVYVETCVSSVLLLTRLEIKERIDFVVKGNKGGDNGSRETKKSGTNKYDVIMDDAAIIAGPYGYPLEMETKINLELLYGDEKVRISKGYNNYAFVHVRTDGTKQK</sequence>
<keyword evidence="3" id="KW-0934">Plastid</keyword>
<comment type="subcellular location">
    <subcellularLocation>
        <location evidence="1">Plastid</location>
    </subcellularLocation>
</comment>
<comment type="caution">
    <text evidence="6">The sequence shown here is derived from an EMBL/GenBank/DDBJ whole genome shotgun (WGS) entry which is preliminary data.</text>
</comment>
<dbReference type="Pfam" id="PF04755">
    <property type="entry name" value="PAP_fibrillin"/>
    <property type="match status" value="1"/>
</dbReference>
<dbReference type="AlphaFoldDB" id="A0A6A6KBJ6"/>
<evidence type="ECO:0000256" key="3">
    <source>
        <dbReference type="ARBA" id="ARBA00022640"/>
    </source>
</evidence>
<keyword evidence="7" id="KW-1185">Reference proteome</keyword>
<protein>
    <recommendedName>
        <fullName evidence="5">Plastid lipid-associated protein/fibrillin conserved domain-containing protein</fullName>
    </recommendedName>
</protein>
<reference evidence="6 7" key="1">
    <citation type="journal article" date="2020" name="Mol. Plant">
        <title>The Chromosome-Based Rubber Tree Genome Provides New Insights into Spurge Genome Evolution and Rubber Biosynthesis.</title>
        <authorList>
            <person name="Liu J."/>
            <person name="Shi C."/>
            <person name="Shi C.C."/>
            <person name="Li W."/>
            <person name="Zhang Q.J."/>
            <person name="Zhang Y."/>
            <person name="Li K."/>
            <person name="Lu H.F."/>
            <person name="Shi C."/>
            <person name="Zhu S.T."/>
            <person name="Xiao Z.Y."/>
            <person name="Nan H."/>
            <person name="Yue Y."/>
            <person name="Zhu X.G."/>
            <person name="Wu Y."/>
            <person name="Hong X.N."/>
            <person name="Fan G.Y."/>
            <person name="Tong Y."/>
            <person name="Zhang D."/>
            <person name="Mao C.L."/>
            <person name="Liu Y.L."/>
            <person name="Hao S.J."/>
            <person name="Liu W.Q."/>
            <person name="Lv M.Q."/>
            <person name="Zhang H.B."/>
            <person name="Liu Y."/>
            <person name="Hu-Tang G.R."/>
            <person name="Wang J.P."/>
            <person name="Wang J.H."/>
            <person name="Sun Y.H."/>
            <person name="Ni S.B."/>
            <person name="Chen W.B."/>
            <person name="Zhang X.C."/>
            <person name="Jiao Y.N."/>
            <person name="Eichler E.E."/>
            <person name="Li G.H."/>
            <person name="Liu X."/>
            <person name="Gao L.Z."/>
        </authorList>
    </citation>
    <scope>NUCLEOTIDE SEQUENCE [LARGE SCALE GENOMIC DNA]</scope>
    <source>
        <strain evidence="7">cv. GT1</strain>
        <tissue evidence="6">Leaf</tissue>
    </source>
</reference>
<dbReference type="EMBL" id="JAAGAX010000017">
    <property type="protein sequence ID" value="KAF2286290.1"/>
    <property type="molecule type" value="Genomic_DNA"/>
</dbReference>
<feature type="domain" description="Plastid lipid-associated protein/fibrillin conserved" evidence="5">
    <location>
        <begin position="4"/>
        <end position="66"/>
    </location>
</feature>
<dbReference type="PANTHER" id="PTHR31906">
    <property type="entry name" value="PLASTID-LIPID-ASSOCIATED PROTEIN 4, CHLOROPLASTIC-RELATED"/>
    <property type="match status" value="1"/>
</dbReference>
<comment type="similarity">
    <text evidence="2">Belongs to the PAP/fibrillin family.</text>
</comment>